<dbReference type="EMBL" id="CP073344">
    <property type="protein sequence ID" value="UTW03089.1"/>
    <property type="molecule type" value="Genomic_DNA"/>
</dbReference>
<evidence type="ECO:0000313" key="1">
    <source>
        <dbReference type="EMBL" id="UTW03089.1"/>
    </source>
</evidence>
<name>A0ABY5GTI7_9GAMM</name>
<proteinExistence type="predicted"/>
<evidence type="ECO:0000313" key="2">
    <source>
        <dbReference type="Proteomes" id="UP001059950"/>
    </source>
</evidence>
<sequence length="136" mass="15544">MNYELEKLIVKRFPFMDRKCYPNTDFGYGGFDIPDGWFPLIVQFAKELDEIKPSDLVLFQVKEKFNQLIICAECSGPEKDLLALDALEENIEKLSFSLCGGCGEFLMPSHVCHPRSQNEDALIEWAALYLEDTNIA</sequence>
<gene>
    <name evidence="1" type="ORF">KDX31_17450</name>
</gene>
<accession>A0ABY5GTI7</accession>
<organism evidence="1 2">
    <name type="scientific">Amphritea atlantica</name>
    <dbReference type="NCBI Taxonomy" id="355243"/>
    <lineage>
        <taxon>Bacteria</taxon>
        <taxon>Pseudomonadati</taxon>
        <taxon>Pseudomonadota</taxon>
        <taxon>Gammaproteobacteria</taxon>
        <taxon>Oceanospirillales</taxon>
        <taxon>Oceanospirillaceae</taxon>
        <taxon>Amphritea</taxon>
    </lineage>
</organism>
<reference evidence="1" key="1">
    <citation type="submission" date="2021-04" db="EMBL/GenBank/DDBJ databases">
        <title>Oceanospirillales bacteria with DddD are important DMSP degraders in coastal seawater.</title>
        <authorList>
            <person name="Liu J."/>
        </authorList>
    </citation>
    <scope>NUCLEOTIDE SEQUENCE</scope>
    <source>
        <strain evidence="1">GY6</strain>
    </source>
</reference>
<protein>
    <submittedName>
        <fullName evidence="1">Uncharacterized protein</fullName>
    </submittedName>
</protein>
<dbReference type="Proteomes" id="UP001059950">
    <property type="component" value="Chromosome"/>
</dbReference>
<keyword evidence="2" id="KW-1185">Reference proteome</keyword>